<dbReference type="EMBL" id="RQJP01000001">
    <property type="protein sequence ID" value="RRB17386.1"/>
    <property type="molecule type" value="Genomic_DNA"/>
</dbReference>
<organism evidence="2 3">
    <name type="scientific">Larkinella knui</name>
    <dbReference type="NCBI Taxonomy" id="2025310"/>
    <lineage>
        <taxon>Bacteria</taxon>
        <taxon>Pseudomonadati</taxon>
        <taxon>Bacteroidota</taxon>
        <taxon>Cytophagia</taxon>
        <taxon>Cytophagales</taxon>
        <taxon>Spirosomataceae</taxon>
        <taxon>Larkinella</taxon>
    </lineage>
</organism>
<protein>
    <submittedName>
        <fullName evidence="2">Dihydrofolate reductase</fullName>
    </submittedName>
</protein>
<dbReference type="AlphaFoldDB" id="A0A3P1CW50"/>
<dbReference type="Pfam" id="PF01872">
    <property type="entry name" value="RibD_C"/>
    <property type="match status" value="1"/>
</dbReference>
<proteinExistence type="predicted"/>
<feature type="domain" description="Bacterial bifunctional deaminase-reductase C-terminal" evidence="1">
    <location>
        <begin position="2"/>
        <end position="183"/>
    </location>
</feature>
<accession>A0A3P1CW50</accession>
<gene>
    <name evidence="2" type="ORF">EHT87_03620</name>
</gene>
<dbReference type="GO" id="GO:0009231">
    <property type="term" value="P:riboflavin biosynthetic process"/>
    <property type="evidence" value="ECO:0007669"/>
    <property type="project" value="InterPro"/>
</dbReference>
<evidence type="ECO:0000313" key="2">
    <source>
        <dbReference type="EMBL" id="RRB17386.1"/>
    </source>
</evidence>
<reference evidence="2 3" key="1">
    <citation type="submission" date="2018-11" db="EMBL/GenBank/DDBJ databases">
        <authorList>
            <person name="Zhou Z."/>
            <person name="Wang G."/>
        </authorList>
    </citation>
    <scope>NUCLEOTIDE SEQUENCE [LARGE SCALE GENOMIC DNA]</scope>
    <source>
        <strain evidence="2 3">KCTC42998</strain>
    </source>
</reference>
<dbReference type="PANTHER" id="PTHR38011">
    <property type="entry name" value="DIHYDROFOLATE REDUCTASE FAMILY PROTEIN (AFU_ORTHOLOGUE AFUA_8G06820)"/>
    <property type="match status" value="1"/>
</dbReference>
<dbReference type="RefSeq" id="WP_124903947.1">
    <property type="nucleotide sequence ID" value="NZ_RQJP01000001.1"/>
</dbReference>
<dbReference type="Gene3D" id="3.40.430.10">
    <property type="entry name" value="Dihydrofolate Reductase, subunit A"/>
    <property type="match status" value="1"/>
</dbReference>
<keyword evidence="3" id="KW-1185">Reference proteome</keyword>
<dbReference type="GO" id="GO:0008703">
    <property type="term" value="F:5-amino-6-(5-phosphoribosylamino)uracil reductase activity"/>
    <property type="evidence" value="ECO:0007669"/>
    <property type="project" value="InterPro"/>
</dbReference>
<evidence type="ECO:0000313" key="3">
    <source>
        <dbReference type="Proteomes" id="UP000274271"/>
    </source>
</evidence>
<comment type="caution">
    <text evidence="2">The sequence shown here is derived from an EMBL/GenBank/DDBJ whole genome shotgun (WGS) entry which is preliminary data.</text>
</comment>
<dbReference type="InterPro" id="IPR002734">
    <property type="entry name" value="RibDG_C"/>
</dbReference>
<dbReference type="PANTHER" id="PTHR38011:SF11">
    <property type="entry name" value="2,5-DIAMINO-6-RIBOSYLAMINO-4(3H)-PYRIMIDINONE 5'-PHOSPHATE REDUCTASE"/>
    <property type="match status" value="1"/>
</dbReference>
<name>A0A3P1CW50_9BACT</name>
<dbReference type="InterPro" id="IPR024072">
    <property type="entry name" value="DHFR-like_dom_sf"/>
</dbReference>
<sequence>MRKIKLQMQISLDGFVAGPTGEQYWMVWNWDDTLKQYVSDLADSVDTLLIGRVTYEGMANYWPSAAENPGASAEEINFANKMNALNKVVFSTTLSTVTWCNSRIAAASVKEEVATLKQMPGKDLIIYGGARIVSSFIKLGLIDEYHLFVNPVAVGNGMPIWKEIDDRIPLKLTNTVTSSSGIIILCYLPEKNTPN</sequence>
<dbReference type="Proteomes" id="UP000274271">
    <property type="component" value="Unassembled WGS sequence"/>
</dbReference>
<dbReference type="SUPFAM" id="SSF53597">
    <property type="entry name" value="Dihydrofolate reductase-like"/>
    <property type="match status" value="1"/>
</dbReference>
<dbReference type="OrthoDB" id="195113at2"/>
<evidence type="ECO:0000259" key="1">
    <source>
        <dbReference type="Pfam" id="PF01872"/>
    </source>
</evidence>
<dbReference type="InterPro" id="IPR050765">
    <property type="entry name" value="Riboflavin_Biosynth_HTPR"/>
</dbReference>